<organism evidence="8">
    <name type="scientific">Eremomyces bilateralis CBS 781.70</name>
    <dbReference type="NCBI Taxonomy" id="1392243"/>
    <lineage>
        <taxon>Eukaryota</taxon>
        <taxon>Fungi</taxon>
        <taxon>Dikarya</taxon>
        <taxon>Ascomycota</taxon>
        <taxon>Pezizomycotina</taxon>
        <taxon>Dothideomycetes</taxon>
        <taxon>Dothideomycetes incertae sedis</taxon>
        <taxon>Eremomycetales</taxon>
        <taxon>Eremomycetaceae</taxon>
        <taxon>Eremomyces</taxon>
    </lineage>
</organism>
<dbReference type="PRINTS" id="PR00757">
    <property type="entry name" value="AMINEOXDASEF"/>
</dbReference>
<dbReference type="InterPro" id="IPR002937">
    <property type="entry name" value="Amino_oxidase"/>
</dbReference>
<keyword evidence="3 6" id="KW-0560">Oxidoreductase</keyword>
<accession>A0A6G1G389</accession>
<dbReference type="Gene3D" id="3.90.660.10">
    <property type="match status" value="1"/>
</dbReference>
<dbReference type="EC" id="1.4.3.-" evidence="6"/>
<dbReference type="Gene3D" id="1.10.405.10">
    <property type="entry name" value="Guanine Nucleotide Dissociation Inhibitor, domain 1"/>
    <property type="match status" value="1"/>
</dbReference>
<sequence length="479" mass="51576">MVAAAESVDVLVVGAGLSGLRAAVDVHRAGLSVVVLEARDRVGGKTLSVAASHLGGKVDLGAAWINDTNQSEMYKLAREFGFDLVEQRSSGFNLTKGLDGNLVKFPFNSSGPASPQDEAARDAFYGALVEHVSVANHESPHLCPDALKLDSMTFEEFARAESKSEVGVNVANRMSAALLGVDAEEVSALFMVDYIQSGTGLENMSSDLKDGGQYLRNRQGNQAFSARMAAKLPQNSLQTSTAVSKITQSGYNICEVTTTSGSTYYAKTVIVSVPTCVLPSITFDPPLPPARMSLSQNTQLGYYAKAIFIFDRPWWREAGLSGIMESDEGPISFSRDSCVEADGQYSITCFIVGDPGRRWSKWSAAERRRRVAEQFDAHFGQAARDVGVTVPAAVNIIEKEWIKDPWACGAPSAVMMPGTLTGDAGKSIREPLRNVHFVGTETALVWKGYMEGAVRSGIRGAQEVIQKLSSRTLERAKLS</sequence>
<feature type="binding site" evidence="5">
    <location>
        <position position="18"/>
    </location>
    <ligand>
        <name>FAD</name>
        <dbReference type="ChEBI" id="CHEBI:57692"/>
    </ligand>
</feature>
<keyword evidence="6" id="KW-0285">Flavoprotein</keyword>
<evidence type="ECO:0000313" key="8">
    <source>
        <dbReference type="EMBL" id="KAF1812577.1"/>
    </source>
</evidence>
<reference evidence="10" key="3">
    <citation type="submission" date="2025-04" db="UniProtKB">
        <authorList>
            <consortium name="RefSeq"/>
        </authorList>
    </citation>
    <scope>IDENTIFICATION</scope>
    <source>
        <strain evidence="10">CBS 781.70</strain>
    </source>
</reference>
<keyword evidence="9" id="KW-1185">Reference proteome</keyword>
<feature type="binding site" evidence="5">
    <location>
        <position position="441"/>
    </location>
    <ligand>
        <name>FAD</name>
        <dbReference type="ChEBI" id="CHEBI:57692"/>
    </ligand>
</feature>
<proteinExistence type="inferred from homology"/>
<evidence type="ECO:0000256" key="1">
    <source>
        <dbReference type="ARBA" id="ARBA00001974"/>
    </source>
</evidence>
<dbReference type="SUPFAM" id="SSF51905">
    <property type="entry name" value="FAD/NAD(P)-binding domain"/>
    <property type="match status" value="1"/>
</dbReference>
<comment type="similarity">
    <text evidence="2 6">Belongs to the flavin monoamine oxidase family.</text>
</comment>
<protein>
    <recommendedName>
        <fullName evidence="6">Amine oxidase</fullName>
        <ecNumber evidence="6">1.4.3.-</ecNumber>
    </recommendedName>
</protein>
<reference evidence="8 10" key="1">
    <citation type="submission" date="2020-01" db="EMBL/GenBank/DDBJ databases">
        <authorList>
            <consortium name="DOE Joint Genome Institute"/>
            <person name="Haridas S."/>
            <person name="Albert R."/>
            <person name="Binder M."/>
            <person name="Bloem J."/>
            <person name="Labutti K."/>
            <person name="Salamov A."/>
            <person name="Andreopoulos B."/>
            <person name="Baker S.E."/>
            <person name="Barry K."/>
            <person name="Bills G."/>
            <person name="Bluhm B.H."/>
            <person name="Cannon C."/>
            <person name="Castanera R."/>
            <person name="Culley D.E."/>
            <person name="Daum C."/>
            <person name="Ezra D."/>
            <person name="Gonzalez J.B."/>
            <person name="Henrissat B."/>
            <person name="Kuo A."/>
            <person name="Liang C."/>
            <person name="Lipzen A."/>
            <person name="Lutzoni F."/>
            <person name="Magnuson J."/>
            <person name="Mondo S."/>
            <person name="Nolan M."/>
            <person name="Ohm R."/>
            <person name="Pangilinan J."/>
            <person name="Park H.-J."/>
            <person name="Ramirez L."/>
            <person name="Alfaro M."/>
            <person name="Sun H."/>
            <person name="Tritt A."/>
            <person name="Yoshinaga Y."/>
            <person name="Zwiers L.-H."/>
            <person name="Turgeon B.G."/>
            <person name="Goodwin S.B."/>
            <person name="Spatafora J.W."/>
            <person name="Crous P.W."/>
            <person name="Grigoriev I.V."/>
        </authorList>
    </citation>
    <scope>NUCLEOTIDE SEQUENCE</scope>
    <source>
        <strain evidence="8 10">CBS 781.70</strain>
    </source>
</reference>
<comment type="catalytic activity">
    <reaction evidence="4">
        <text>a secondary aliphatic amine + O2 + H2O = a primary amine + an aldehyde + H2O2</text>
        <dbReference type="Rhea" id="RHEA:26414"/>
        <dbReference type="ChEBI" id="CHEBI:15377"/>
        <dbReference type="ChEBI" id="CHEBI:15379"/>
        <dbReference type="ChEBI" id="CHEBI:16240"/>
        <dbReference type="ChEBI" id="CHEBI:17478"/>
        <dbReference type="ChEBI" id="CHEBI:58855"/>
        <dbReference type="ChEBI" id="CHEBI:65296"/>
        <dbReference type="EC" id="1.4.3.4"/>
    </reaction>
</comment>
<dbReference type="RefSeq" id="XP_033534208.1">
    <property type="nucleotide sequence ID" value="XM_033681270.1"/>
</dbReference>
<feature type="binding site" evidence="5">
    <location>
        <position position="350"/>
    </location>
    <ligand>
        <name>substrate</name>
    </ligand>
</feature>
<evidence type="ECO:0000256" key="4">
    <source>
        <dbReference type="ARBA" id="ARBA00048448"/>
    </source>
</evidence>
<comment type="cofactor">
    <cofactor evidence="1 6">
        <name>FAD</name>
        <dbReference type="ChEBI" id="CHEBI:57692"/>
    </cofactor>
</comment>
<gene>
    <name evidence="8 10" type="ORF">P152DRAFT_473727</name>
</gene>
<evidence type="ECO:0000256" key="5">
    <source>
        <dbReference type="PIRSR" id="PIRSR601613-1"/>
    </source>
</evidence>
<dbReference type="Gene3D" id="3.50.50.60">
    <property type="entry name" value="FAD/NAD(P)-binding domain"/>
    <property type="match status" value="1"/>
</dbReference>
<dbReference type="Pfam" id="PF01593">
    <property type="entry name" value="Amino_oxidase"/>
    <property type="match status" value="1"/>
</dbReference>
<evidence type="ECO:0000259" key="7">
    <source>
        <dbReference type="Pfam" id="PF01593"/>
    </source>
</evidence>
<dbReference type="PANTHER" id="PTHR43563:SF14">
    <property type="entry name" value="AMINE OXIDASE"/>
    <property type="match status" value="1"/>
</dbReference>
<dbReference type="SUPFAM" id="SSF54373">
    <property type="entry name" value="FAD-linked reductases, C-terminal domain"/>
    <property type="match status" value="1"/>
</dbReference>
<dbReference type="GeneID" id="54421840"/>
<evidence type="ECO:0000313" key="10">
    <source>
        <dbReference type="RefSeq" id="XP_033534208.1"/>
    </source>
</evidence>
<dbReference type="InterPro" id="IPR050703">
    <property type="entry name" value="Flavin_MAO"/>
</dbReference>
<feature type="domain" description="Amine oxidase" evidence="7">
    <location>
        <begin position="17"/>
        <end position="465"/>
    </location>
</feature>
<keyword evidence="6" id="KW-0274">FAD</keyword>
<dbReference type="InterPro" id="IPR036188">
    <property type="entry name" value="FAD/NAD-bd_sf"/>
</dbReference>
<dbReference type="Proteomes" id="UP000504638">
    <property type="component" value="Unplaced"/>
</dbReference>
<dbReference type="AlphaFoldDB" id="A0A6G1G389"/>
<dbReference type="PANTHER" id="PTHR43563">
    <property type="entry name" value="AMINE OXIDASE"/>
    <property type="match status" value="1"/>
</dbReference>
<evidence type="ECO:0000256" key="6">
    <source>
        <dbReference type="RuleBase" id="RU362067"/>
    </source>
</evidence>
<feature type="binding site" evidence="5">
    <location>
        <position position="243"/>
    </location>
    <ligand>
        <name>FAD</name>
        <dbReference type="ChEBI" id="CHEBI:57692"/>
    </ligand>
</feature>
<reference evidence="10" key="2">
    <citation type="submission" date="2020-04" db="EMBL/GenBank/DDBJ databases">
        <authorList>
            <consortium name="NCBI Genome Project"/>
        </authorList>
    </citation>
    <scope>NUCLEOTIDE SEQUENCE</scope>
    <source>
        <strain evidence="10">CBS 781.70</strain>
    </source>
</reference>
<evidence type="ECO:0000313" key="9">
    <source>
        <dbReference type="Proteomes" id="UP000504638"/>
    </source>
</evidence>
<dbReference type="OrthoDB" id="5046242at2759"/>
<feature type="binding site" evidence="5">
    <location>
        <begin position="37"/>
        <end position="38"/>
    </location>
    <ligand>
        <name>FAD</name>
        <dbReference type="ChEBI" id="CHEBI:57692"/>
    </ligand>
</feature>
<evidence type="ECO:0000256" key="3">
    <source>
        <dbReference type="ARBA" id="ARBA00023002"/>
    </source>
</evidence>
<evidence type="ECO:0000256" key="2">
    <source>
        <dbReference type="ARBA" id="ARBA00005995"/>
    </source>
</evidence>
<name>A0A6G1G389_9PEZI</name>
<dbReference type="InterPro" id="IPR001613">
    <property type="entry name" value="Flavin_amine_oxidase"/>
</dbReference>
<dbReference type="EMBL" id="ML975157">
    <property type="protein sequence ID" value="KAF1812577.1"/>
    <property type="molecule type" value="Genomic_DNA"/>
</dbReference>
<dbReference type="GO" id="GO:0097621">
    <property type="term" value="F:monoamine oxidase activity"/>
    <property type="evidence" value="ECO:0007669"/>
    <property type="project" value="UniProtKB-EC"/>
</dbReference>